<organism evidence="10 11">
    <name type="scientific">Polyplosphaeria fusca</name>
    <dbReference type="NCBI Taxonomy" id="682080"/>
    <lineage>
        <taxon>Eukaryota</taxon>
        <taxon>Fungi</taxon>
        <taxon>Dikarya</taxon>
        <taxon>Ascomycota</taxon>
        <taxon>Pezizomycotina</taxon>
        <taxon>Dothideomycetes</taxon>
        <taxon>Pleosporomycetidae</taxon>
        <taxon>Pleosporales</taxon>
        <taxon>Tetraplosphaeriaceae</taxon>
        <taxon>Polyplosphaeria</taxon>
    </lineage>
</organism>
<dbReference type="SMART" id="SM00343">
    <property type="entry name" value="ZnF_C2HC"/>
    <property type="match status" value="1"/>
</dbReference>
<dbReference type="AlphaFoldDB" id="A0A9P4UWS5"/>
<dbReference type="PANTHER" id="PTHR15439:SF0">
    <property type="entry name" value="CELL DIVISION CYCLE AND APOPTOSIS REGULATOR PROTEIN 1-RELATED"/>
    <property type="match status" value="1"/>
</dbReference>
<evidence type="ECO:0000256" key="4">
    <source>
        <dbReference type="ARBA" id="ARBA00022833"/>
    </source>
</evidence>
<dbReference type="CDD" id="cd16620">
    <property type="entry name" value="vRING-HC-C4C4_RBBP6"/>
    <property type="match status" value="1"/>
</dbReference>
<dbReference type="SUPFAM" id="SSF57850">
    <property type="entry name" value="RING/U-box"/>
    <property type="match status" value="1"/>
</dbReference>
<feature type="non-terminal residue" evidence="10">
    <location>
        <position position="343"/>
    </location>
</feature>
<dbReference type="InterPro" id="IPR033489">
    <property type="entry name" value="RBBP6"/>
</dbReference>
<keyword evidence="4" id="KW-0862">Zinc</keyword>
<dbReference type="InterPro" id="IPR025829">
    <property type="entry name" value="Zn_knuckle_CX2CX3GHX4C"/>
</dbReference>
<dbReference type="Gene3D" id="4.10.60.10">
    <property type="entry name" value="Zinc finger, CCHC-type"/>
    <property type="match status" value="1"/>
</dbReference>
<evidence type="ECO:0000259" key="8">
    <source>
        <dbReference type="PROSITE" id="PS50158"/>
    </source>
</evidence>
<evidence type="ECO:0000256" key="5">
    <source>
        <dbReference type="ARBA" id="ARBA00023242"/>
    </source>
</evidence>
<gene>
    <name evidence="10" type="ORF">EJ04DRAFT_398562</name>
</gene>
<keyword evidence="11" id="KW-1185">Reference proteome</keyword>
<dbReference type="InterPro" id="IPR014891">
    <property type="entry name" value="DWNN_domain"/>
</dbReference>
<comment type="subcellular location">
    <subcellularLocation>
        <location evidence="1">Nucleus</location>
    </subcellularLocation>
</comment>
<dbReference type="Pfam" id="PF13696">
    <property type="entry name" value="zf-CCHC_2"/>
    <property type="match status" value="1"/>
</dbReference>
<dbReference type="PROSITE" id="PS51282">
    <property type="entry name" value="DWNN"/>
    <property type="match status" value="1"/>
</dbReference>
<dbReference type="GO" id="GO:0008270">
    <property type="term" value="F:zinc ion binding"/>
    <property type="evidence" value="ECO:0007669"/>
    <property type="project" value="UniProtKB-KW"/>
</dbReference>
<evidence type="ECO:0000256" key="7">
    <source>
        <dbReference type="SAM" id="MobiDB-lite"/>
    </source>
</evidence>
<dbReference type="GO" id="GO:0003676">
    <property type="term" value="F:nucleic acid binding"/>
    <property type="evidence" value="ECO:0007669"/>
    <property type="project" value="InterPro"/>
</dbReference>
<dbReference type="Gene3D" id="3.30.40.10">
    <property type="entry name" value="Zinc/RING finger domain, C3HC4 (zinc finger)"/>
    <property type="match status" value="1"/>
</dbReference>
<dbReference type="OrthoDB" id="106784at2759"/>
<keyword evidence="2" id="KW-0479">Metal-binding</keyword>
<feature type="domain" description="CCHC-type" evidence="8">
    <location>
        <begin position="161"/>
        <end position="175"/>
    </location>
</feature>
<feature type="region of interest" description="Disordered" evidence="7">
    <location>
        <begin position="181"/>
        <end position="212"/>
    </location>
</feature>
<sequence length="343" mass="37731">MASSVFYRFKNSKDAERVTFDGTGISVFELKRAIIAVSTAGGTDFDLHLYTEDNSAQYDDDTTVIPRSTTVVAVRRPPAAKGMGRAARYITGKAPVHALKKTEIAKPQASSSEADAEAAFLAESEAVWDQQKATMAHAKPVFHKKKPVNVPTHDPPPGYVCYRCQKKGHWIQACPTNDDPDFKPPVRAKRTTGIPRSRLKVVSPTANDGDSDEQKNILLDAEGQQVQILTDEAAWQKFQETAVRTKAKAANVDAQNKELRDLGLECSLDNQKFVNPMKTPCCGKTYCHDCIDNALAEGDLICPNCKSEGILIDDLVADEEMVEKVRKFDAEKAKEKNNHAPVP</sequence>
<evidence type="ECO:0000256" key="6">
    <source>
        <dbReference type="PROSITE-ProRule" id="PRU00047"/>
    </source>
</evidence>
<dbReference type="PANTHER" id="PTHR15439">
    <property type="entry name" value="RETINOBLASTOMA-BINDING PROTEIN 6"/>
    <property type="match status" value="1"/>
</dbReference>
<keyword evidence="5" id="KW-0539">Nucleus</keyword>
<name>A0A9P4UWS5_9PLEO</name>
<dbReference type="EMBL" id="ML996294">
    <property type="protein sequence ID" value="KAF2728128.1"/>
    <property type="molecule type" value="Genomic_DNA"/>
</dbReference>
<keyword evidence="3 6" id="KW-0863">Zinc-finger</keyword>
<accession>A0A9P4UWS5</accession>
<feature type="domain" description="DWNN" evidence="9">
    <location>
        <begin position="5"/>
        <end position="77"/>
    </location>
</feature>
<proteinExistence type="predicted"/>
<dbReference type="InterPro" id="IPR036875">
    <property type="entry name" value="Znf_CCHC_sf"/>
</dbReference>
<evidence type="ECO:0000313" key="11">
    <source>
        <dbReference type="Proteomes" id="UP000799444"/>
    </source>
</evidence>
<dbReference type="GO" id="GO:0061630">
    <property type="term" value="F:ubiquitin protein ligase activity"/>
    <property type="evidence" value="ECO:0007669"/>
    <property type="project" value="InterPro"/>
</dbReference>
<dbReference type="SUPFAM" id="SSF57756">
    <property type="entry name" value="Retrovirus zinc finger-like domains"/>
    <property type="match status" value="1"/>
</dbReference>
<evidence type="ECO:0000313" key="10">
    <source>
        <dbReference type="EMBL" id="KAF2728128.1"/>
    </source>
</evidence>
<protein>
    <submittedName>
        <fullName evidence="10">DWNN-domain-containing protein</fullName>
    </submittedName>
</protein>
<comment type="caution">
    <text evidence="10">The sequence shown here is derived from an EMBL/GenBank/DDBJ whole genome shotgun (WGS) entry which is preliminary data.</text>
</comment>
<dbReference type="Pfam" id="PF08783">
    <property type="entry name" value="DWNN"/>
    <property type="match status" value="1"/>
</dbReference>
<dbReference type="GO" id="GO:0016567">
    <property type="term" value="P:protein ubiquitination"/>
    <property type="evidence" value="ECO:0007669"/>
    <property type="project" value="InterPro"/>
</dbReference>
<dbReference type="InterPro" id="IPR013083">
    <property type="entry name" value="Znf_RING/FYVE/PHD"/>
</dbReference>
<dbReference type="GO" id="GO:0005634">
    <property type="term" value="C:nucleus"/>
    <property type="evidence" value="ECO:0007669"/>
    <property type="project" value="UniProtKB-SubCell"/>
</dbReference>
<evidence type="ECO:0000256" key="3">
    <source>
        <dbReference type="ARBA" id="ARBA00022771"/>
    </source>
</evidence>
<evidence type="ECO:0000259" key="9">
    <source>
        <dbReference type="PROSITE" id="PS51282"/>
    </source>
</evidence>
<reference evidence="10" key="1">
    <citation type="journal article" date="2020" name="Stud. Mycol.">
        <title>101 Dothideomycetes genomes: a test case for predicting lifestyles and emergence of pathogens.</title>
        <authorList>
            <person name="Haridas S."/>
            <person name="Albert R."/>
            <person name="Binder M."/>
            <person name="Bloem J."/>
            <person name="Labutti K."/>
            <person name="Salamov A."/>
            <person name="Andreopoulos B."/>
            <person name="Baker S."/>
            <person name="Barry K."/>
            <person name="Bills G."/>
            <person name="Bluhm B."/>
            <person name="Cannon C."/>
            <person name="Castanera R."/>
            <person name="Culley D."/>
            <person name="Daum C."/>
            <person name="Ezra D."/>
            <person name="Gonzalez J."/>
            <person name="Henrissat B."/>
            <person name="Kuo A."/>
            <person name="Liang C."/>
            <person name="Lipzen A."/>
            <person name="Lutzoni F."/>
            <person name="Magnuson J."/>
            <person name="Mondo S."/>
            <person name="Nolan M."/>
            <person name="Ohm R."/>
            <person name="Pangilinan J."/>
            <person name="Park H.-J."/>
            <person name="Ramirez L."/>
            <person name="Alfaro M."/>
            <person name="Sun H."/>
            <person name="Tritt A."/>
            <person name="Yoshinaga Y."/>
            <person name="Zwiers L.-H."/>
            <person name="Turgeon B."/>
            <person name="Goodwin S."/>
            <person name="Spatafora J."/>
            <person name="Crous P."/>
            <person name="Grigoriev I."/>
        </authorList>
    </citation>
    <scope>NUCLEOTIDE SEQUENCE</scope>
    <source>
        <strain evidence="10">CBS 125425</strain>
    </source>
</reference>
<evidence type="ECO:0000256" key="1">
    <source>
        <dbReference type="ARBA" id="ARBA00004123"/>
    </source>
</evidence>
<dbReference type="GO" id="GO:0006511">
    <property type="term" value="P:ubiquitin-dependent protein catabolic process"/>
    <property type="evidence" value="ECO:0007669"/>
    <property type="project" value="TreeGrafter"/>
</dbReference>
<dbReference type="GO" id="GO:0006397">
    <property type="term" value="P:mRNA processing"/>
    <property type="evidence" value="ECO:0007669"/>
    <property type="project" value="InterPro"/>
</dbReference>
<dbReference type="InterPro" id="IPR001878">
    <property type="entry name" value="Znf_CCHC"/>
</dbReference>
<dbReference type="SMART" id="SM01180">
    <property type="entry name" value="DWNN"/>
    <property type="match status" value="1"/>
</dbReference>
<evidence type="ECO:0000256" key="2">
    <source>
        <dbReference type="ARBA" id="ARBA00022723"/>
    </source>
</evidence>
<dbReference type="Proteomes" id="UP000799444">
    <property type="component" value="Unassembled WGS sequence"/>
</dbReference>
<dbReference type="Gene3D" id="3.10.20.90">
    <property type="entry name" value="Phosphatidylinositol 3-kinase Catalytic Subunit, Chain A, domain 1"/>
    <property type="match status" value="1"/>
</dbReference>
<dbReference type="PROSITE" id="PS50158">
    <property type="entry name" value="ZF_CCHC"/>
    <property type="match status" value="1"/>
</dbReference>